<dbReference type="Proteomes" id="UP000790347">
    <property type="component" value="Unassembled WGS sequence"/>
</dbReference>
<accession>A0A922HYP5</accession>
<protein>
    <submittedName>
        <fullName evidence="2">Uncharacterized protein</fullName>
    </submittedName>
</protein>
<feature type="transmembrane region" description="Helical" evidence="1">
    <location>
        <begin position="6"/>
        <end position="25"/>
    </location>
</feature>
<keyword evidence="1" id="KW-1133">Transmembrane helix</keyword>
<evidence type="ECO:0000256" key="1">
    <source>
        <dbReference type="SAM" id="Phobius"/>
    </source>
</evidence>
<keyword evidence="1" id="KW-0472">Membrane</keyword>
<dbReference type="AlphaFoldDB" id="A0A922HYP5"/>
<dbReference type="EMBL" id="ASGP02000003">
    <property type="protein sequence ID" value="KAH9517119.1"/>
    <property type="molecule type" value="Genomic_DNA"/>
</dbReference>
<gene>
    <name evidence="2" type="ORF">DERF_007815</name>
</gene>
<evidence type="ECO:0000313" key="2">
    <source>
        <dbReference type="EMBL" id="KAH9517119.1"/>
    </source>
</evidence>
<keyword evidence="1" id="KW-0812">Transmembrane</keyword>
<reference evidence="2" key="1">
    <citation type="submission" date="2013-05" db="EMBL/GenBank/DDBJ databases">
        <authorList>
            <person name="Yim A.K.Y."/>
            <person name="Chan T.F."/>
            <person name="Ji K.M."/>
            <person name="Liu X.Y."/>
            <person name="Zhou J.W."/>
            <person name="Li R.Q."/>
            <person name="Yang K.Y."/>
            <person name="Li J."/>
            <person name="Li M."/>
            <person name="Law P.T.W."/>
            <person name="Wu Y.L."/>
            <person name="Cai Z.L."/>
            <person name="Qin H."/>
            <person name="Bao Y."/>
            <person name="Leung R.K.K."/>
            <person name="Ng P.K.S."/>
            <person name="Zou J."/>
            <person name="Zhong X.J."/>
            <person name="Ran P.X."/>
            <person name="Zhong N.S."/>
            <person name="Liu Z.G."/>
            <person name="Tsui S.K.W."/>
        </authorList>
    </citation>
    <scope>NUCLEOTIDE SEQUENCE</scope>
    <source>
        <strain evidence="2">Derf</strain>
        <tissue evidence="2">Whole organism</tissue>
    </source>
</reference>
<organism evidence="2 3">
    <name type="scientific">Dermatophagoides farinae</name>
    <name type="common">American house dust mite</name>
    <dbReference type="NCBI Taxonomy" id="6954"/>
    <lineage>
        <taxon>Eukaryota</taxon>
        <taxon>Metazoa</taxon>
        <taxon>Ecdysozoa</taxon>
        <taxon>Arthropoda</taxon>
        <taxon>Chelicerata</taxon>
        <taxon>Arachnida</taxon>
        <taxon>Acari</taxon>
        <taxon>Acariformes</taxon>
        <taxon>Sarcoptiformes</taxon>
        <taxon>Astigmata</taxon>
        <taxon>Psoroptidia</taxon>
        <taxon>Analgoidea</taxon>
        <taxon>Pyroglyphidae</taxon>
        <taxon>Dermatophagoidinae</taxon>
        <taxon>Dermatophagoides</taxon>
    </lineage>
</organism>
<comment type="caution">
    <text evidence="2">The sequence shown here is derived from an EMBL/GenBank/DDBJ whole genome shotgun (WGS) entry which is preliminary data.</text>
</comment>
<reference evidence="2" key="2">
    <citation type="journal article" date="2022" name="Res Sq">
        <title>Comparative Genomics Reveals Insights into the Divergent Evolution of Astigmatic Mites and Household Pest Adaptations.</title>
        <authorList>
            <person name="Xiong Q."/>
            <person name="Wan A.T.-Y."/>
            <person name="Liu X.-Y."/>
            <person name="Fung C.S.-H."/>
            <person name="Xiao X."/>
            <person name="Malainual N."/>
            <person name="Hou J."/>
            <person name="Wang L."/>
            <person name="Wang M."/>
            <person name="Yang K."/>
            <person name="Cui Y."/>
            <person name="Leung E."/>
            <person name="Nong W."/>
            <person name="Shin S.-K."/>
            <person name="Au S."/>
            <person name="Jeong K.Y."/>
            <person name="Chew F.T."/>
            <person name="Hui J."/>
            <person name="Leung T.F."/>
            <person name="Tungtrongchitr A."/>
            <person name="Zhong N."/>
            <person name="Liu Z."/>
            <person name="Tsui S."/>
        </authorList>
    </citation>
    <scope>NUCLEOTIDE SEQUENCE</scope>
    <source>
        <strain evidence="2">Derf</strain>
        <tissue evidence="2">Whole organism</tissue>
    </source>
</reference>
<proteinExistence type="predicted"/>
<evidence type="ECO:0000313" key="3">
    <source>
        <dbReference type="Proteomes" id="UP000790347"/>
    </source>
</evidence>
<sequence length="76" mass="8773">MITLVFYSYSVVGWLVGWLVGRYQVYQSSSSSSFYIGNCLFAQRDLTTFNIKNIFMKKKMAIFVLVSDKFPSLISH</sequence>
<keyword evidence="3" id="KW-1185">Reference proteome</keyword>
<name>A0A922HYP5_DERFA</name>